<feature type="region of interest" description="Disordered" evidence="1">
    <location>
        <begin position="225"/>
        <end position="250"/>
    </location>
</feature>
<dbReference type="EMBL" id="CCRK01000003">
    <property type="protein sequence ID" value="CDZ46980.1"/>
    <property type="molecule type" value="Genomic_DNA"/>
</dbReference>
<dbReference type="AlphaFoldDB" id="A0A0T7GI98"/>
<accession>A0A0T7GI98</accession>
<dbReference type="Proteomes" id="UP000039660">
    <property type="component" value="Unassembled WGS sequence"/>
</dbReference>
<name>A0A0T7GI98_NEOGA</name>
<sequence>MKPNNKITKDEGRKKRRADERFRRWLEDRRRQMQREHDRRRKWLLLLLLMMFDSKPVRTFFSSPEPVAVPAKGPPPRKSKKKIAAVETRTDYERHYLFDHAPRRGEERHEVMDGLTYADIIALNKIHRPHLFQRPAPIPGMPDRYKGEAVHIWTLLDHLGSDYHRADAIKALKLLVDESAHDWIDACAKGANGNSWRDLRICRRRTPEMTLCDFPRAAAWWRESVRREEEEKQRTARDTPQDIEKPPGLD</sequence>
<reference evidence="2 3" key="1">
    <citation type="submission" date="2014-08" db="EMBL/GenBank/DDBJ databases">
        <authorList>
            <person name="Chen Y.-H."/>
        </authorList>
    </citation>
    <scope>NUCLEOTIDE SEQUENCE [LARGE SCALE GENOMIC DNA]</scope>
</reference>
<protein>
    <submittedName>
        <fullName evidence="2">Uncharacterized protein</fullName>
    </submittedName>
</protein>
<evidence type="ECO:0000256" key="1">
    <source>
        <dbReference type="SAM" id="MobiDB-lite"/>
    </source>
</evidence>
<proteinExistence type="predicted"/>
<evidence type="ECO:0000313" key="2">
    <source>
        <dbReference type="EMBL" id="CDZ46980.1"/>
    </source>
</evidence>
<organism evidence="2 3">
    <name type="scientific">Neorhizobium galegae bv. officinalis</name>
    <dbReference type="NCBI Taxonomy" id="323656"/>
    <lineage>
        <taxon>Bacteria</taxon>
        <taxon>Pseudomonadati</taxon>
        <taxon>Pseudomonadota</taxon>
        <taxon>Alphaproteobacteria</taxon>
        <taxon>Hyphomicrobiales</taxon>
        <taxon>Rhizobiaceae</taxon>
        <taxon>Rhizobium/Agrobacterium group</taxon>
        <taxon>Neorhizobium</taxon>
    </lineage>
</organism>
<gene>
    <name evidence="2" type="ORF">NGAL_HAMBI1189_16820</name>
</gene>
<evidence type="ECO:0000313" key="3">
    <source>
        <dbReference type="Proteomes" id="UP000039660"/>
    </source>
</evidence>
<dbReference type="RefSeq" id="WP_046633119.1">
    <property type="nucleotide sequence ID" value="NZ_CCRK01000003.1"/>
</dbReference>